<dbReference type="PANTHER" id="PTHR23150:SF19">
    <property type="entry name" value="FORMYLGLYCINE-GENERATING ENZYME"/>
    <property type="match status" value="1"/>
</dbReference>
<dbReference type="OrthoDB" id="9768004at2"/>
<dbReference type="Proteomes" id="UP000269669">
    <property type="component" value="Unassembled WGS sequence"/>
</dbReference>
<comment type="caution">
    <text evidence="3">The sequence shown here is derived from an EMBL/GenBank/DDBJ whole genome shotgun (WGS) entry which is preliminary data.</text>
</comment>
<dbReference type="PANTHER" id="PTHR23150">
    <property type="entry name" value="SULFATASE MODIFYING FACTOR 1, 2"/>
    <property type="match status" value="1"/>
</dbReference>
<sequence>MKDRTERESIVNNSPGHSKSSAKPHSCCAPRTHQEERVPEEPLSGSPSFELESKTSDAARPLVSLPPATFLMGTDYANGFPEDGEGPVRPVSLSAFEIDTFPVTNADFAVFVEQAGYRTEAESFGWSFVFWSHILPERFETVVENTAAHTPWWCKVPGAFWKHPEGPGSNIDQRLNHPVVHVSWNDAVAYAVWASKELPTEAQWEYGARGGLEQKLYPWGDDLIPNGQHRCNIWQGQFPVDDTAEDGFAGTCPVDAFPQNGHGLYSATGNVWEWCTDWFHTSFSSSICKDPPGPTTGRAKVMKGGSFLCHASYCNRYRVAARTSNTPDSSASNIGFRCVRNAERLR</sequence>
<dbReference type="InterPro" id="IPR042095">
    <property type="entry name" value="SUMF_sf"/>
</dbReference>
<dbReference type="InterPro" id="IPR051043">
    <property type="entry name" value="Sulfatase_Mod_Factor_Kinase"/>
</dbReference>
<dbReference type="InterPro" id="IPR016187">
    <property type="entry name" value="CTDL_fold"/>
</dbReference>
<evidence type="ECO:0000256" key="1">
    <source>
        <dbReference type="SAM" id="MobiDB-lite"/>
    </source>
</evidence>
<dbReference type="Pfam" id="PF03781">
    <property type="entry name" value="FGE-sulfatase"/>
    <property type="match status" value="1"/>
</dbReference>
<protein>
    <submittedName>
        <fullName evidence="3">Formylglycine-generating enzyme required for sulfatase activity</fullName>
    </submittedName>
</protein>
<proteinExistence type="predicted"/>
<feature type="compositionally biased region" description="Polar residues" evidence="1">
    <location>
        <begin position="10"/>
        <end position="23"/>
    </location>
</feature>
<gene>
    <name evidence="3" type="ORF">EDE15_4806</name>
</gene>
<evidence type="ECO:0000259" key="2">
    <source>
        <dbReference type="Pfam" id="PF03781"/>
    </source>
</evidence>
<reference evidence="3 4" key="1">
    <citation type="submission" date="2018-12" db="EMBL/GenBank/DDBJ databases">
        <title>Sequencing of bacterial isolates from soil warming experiment in Harvard Forest, Massachusetts, USA.</title>
        <authorList>
            <person name="Deangelis K."/>
        </authorList>
    </citation>
    <scope>NUCLEOTIDE SEQUENCE [LARGE SCALE GENOMIC DNA]</scope>
    <source>
        <strain evidence="3 4">EB153</strain>
    </source>
</reference>
<dbReference type="EMBL" id="RSDW01000001">
    <property type="protein sequence ID" value="RSL19160.1"/>
    <property type="molecule type" value="Genomic_DNA"/>
</dbReference>
<dbReference type="InterPro" id="IPR005532">
    <property type="entry name" value="SUMF_dom"/>
</dbReference>
<feature type="region of interest" description="Disordered" evidence="1">
    <location>
        <begin position="1"/>
        <end position="57"/>
    </location>
</feature>
<evidence type="ECO:0000313" key="3">
    <source>
        <dbReference type="EMBL" id="RSL19160.1"/>
    </source>
</evidence>
<accession>A0A428MQM7</accession>
<name>A0A428MQM7_9BACT</name>
<dbReference type="GO" id="GO:0120147">
    <property type="term" value="F:formylglycine-generating oxidase activity"/>
    <property type="evidence" value="ECO:0007669"/>
    <property type="project" value="TreeGrafter"/>
</dbReference>
<organism evidence="3 4">
    <name type="scientific">Edaphobacter aggregans</name>
    <dbReference type="NCBI Taxonomy" id="570835"/>
    <lineage>
        <taxon>Bacteria</taxon>
        <taxon>Pseudomonadati</taxon>
        <taxon>Acidobacteriota</taxon>
        <taxon>Terriglobia</taxon>
        <taxon>Terriglobales</taxon>
        <taxon>Acidobacteriaceae</taxon>
        <taxon>Edaphobacter</taxon>
    </lineage>
</organism>
<dbReference type="SUPFAM" id="SSF56436">
    <property type="entry name" value="C-type lectin-like"/>
    <property type="match status" value="1"/>
</dbReference>
<dbReference type="RefSeq" id="WP_125487428.1">
    <property type="nucleotide sequence ID" value="NZ_RSDW01000001.1"/>
</dbReference>
<evidence type="ECO:0000313" key="4">
    <source>
        <dbReference type="Proteomes" id="UP000269669"/>
    </source>
</evidence>
<dbReference type="Gene3D" id="3.90.1580.10">
    <property type="entry name" value="paralog of FGE (formylglycine-generating enzyme)"/>
    <property type="match status" value="1"/>
</dbReference>
<dbReference type="AlphaFoldDB" id="A0A428MQM7"/>
<feature type="domain" description="Sulfatase-modifying factor enzyme-like" evidence="2">
    <location>
        <begin position="62"/>
        <end position="340"/>
    </location>
</feature>
<keyword evidence="4" id="KW-1185">Reference proteome</keyword>